<dbReference type="GO" id="GO:0005615">
    <property type="term" value="C:extracellular space"/>
    <property type="evidence" value="ECO:0007669"/>
    <property type="project" value="TreeGrafter"/>
</dbReference>
<dbReference type="Pfam" id="PF00092">
    <property type="entry name" value="VWA"/>
    <property type="match status" value="3"/>
</dbReference>
<feature type="region of interest" description="Disordered" evidence="11">
    <location>
        <begin position="487"/>
        <end position="509"/>
    </location>
</feature>
<keyword evidence="6" id="KW-0130">Cell adhesion</keyword>
<dbReference type="InterPro" id="IPR036116">
    <property type="entry name" value="FN3_sf"/>
</dbReference>
<feature type="compositionally biased region" description="Low complexity" evidence="11">
    <location>
        <begin position="2166"/>
        <end position="2175"/>
    </location>
</feature>
<keyword evidence="9" id="KW-0379">Hydroxylation</keyword>
<dbReference type="SMART" id="SM00210">
    <property type="entry name" value="TSPN"/>
    <property type="match status" value="1"/>
</dbReference>
<dbReference type="GO" id="GO:0005614">
    <property type="term" value="C:interstitial matrix"/>
    <property type="evidence" value="ECO:0007669"/>
    <property type="project" value="TreeGrafter"/>
</dbReference>
<keyword evidence="15" id="KW-1185">Reference proteome</keyword>
<feature type="region of interest" description="Disordered" evidence="11">
    <location>
        <begin position="2286"/>
        <end position="2395"/>
    </location>
</feature>
<keyword evidence="5" id="KW-0677">Repeat</keyword>
<feature type="compositionally biased region" description="Gly residues" evidence="11">
    <location>
        <begin position="2110"/>
        <end position="2126"/>
    </location>
</feature>
<feature type="compositionally biased region" description="Basic and acidic residues" evidence="11">
    <location>
        <begin position="2330"/>
        <end position="2342"/>
    </location>
</feature>
<evidence type="ECO:0000256" key="4">
    <source>
        <dbReference type="ARBA" id="ARBA00022729"/>
    </source>
</evidence>
<comment type="subcellular location">
    <subcellularLocation>
        <location evidence="1">Secreted</location>
        <location evidence="1">Extracellular space</location>
        <location evidence="1">Extracellular matrix</location>
    </subcellularLocation>
</comment>
<dbReference type="FunFam" id="3.40.50.410:FF:000001">
    <property type="entry name" value="Collagen, type XII, alpha 1"/>
    <property type="match status" value="2"/>
</dbReference>
<sequence>MRLHVASFVAWACLLSLHLTPPTTAQAVPAPTNMQVSVLSESSVKVSWKPARGRFKGYRLIVLPSSGEGSPQEMTLARDATGAVVRELEAGVEYMVSVAAYGPHGESTPLVKQIVIETTSASLAEAPKIQKEKEESSPTHIRGCPPDVPVELVFVVDGSQGVSRASFQRVKAFVSALVSAFTLGPDRARVALVQFSGDARLEFALHRYRSKAEIYKALRAVTLKGGSATNTGEALRFTLASVLTAASAEGGGARRRVPQLAVLITDGPADDGADVAEHAQELRDAGVELFAIGVAQANKNELRLVASPPLSTHVFSVRGFEQLESSQGVVIGQMCAGVEAQQARIEEETSQILPPQNLRTLERTGDSIRLGWDAPGPEVSSYRVFYQPVGDDEGTARREATAPGGATHVQLSRLLPDTEYQVSIYAVSGQRSSEPLVVTESTTEDHGRGELTPPGDVVLTDASSRSLRVSWSPARSSVRHYRIEYRSLVPGDDGDEDEKDDEDRERPSLQEAEVDAAVTMLALSDLRPETRYRVHVVAVYDGGEAVSGAVEETTLDERGSPSDLEVEERLSDSVLVRWLPSPGRVLSYRVRYAPLEGGAGAAEGTGGERAVSGELAGARLEGLAPGTRYRVTVIAEYATGLSDPLVADVETLGETGGVTELRVLEATWGSLRLAWSPAPGPVARYNLRYSAQTAETETAGGEEAGSGLWDMGVGPGAGEQQAILRPDATGAWIRGLRPETTYAISVMAEYASGEGKGASVEGTTLPEMGPVSRLEASDVAEDSATVSWALAPGHVEAYSIEFRSVAGDEHGARDAAARAASSTLDGLTPGTAYQAIVTPVYTDGERGPPASVNFTTEDSAEARALRFSHITPASARVLWSAARGAVTQYRLSFRAASGPGKAVVLKVPGDATAVPLRRLRQNTNYDVLVYPVYRSGEGQPIKGRFSTVPAVKFRPPRDLRVTDAWASSLRASWRPAPGPVVAYRVAYAAEGEDAALPREVIVGPHDSTAVIDDLRPDTAYVLSVHAIFADGESLGLEGKASTGDMEPEPPTMEPEPSGGRFACSAPHADLVLLLDGSWSIGRHNFRLVRQFLEALVHAFDVGAGRTRVGLVQYSGDPRTEWNLNSYPTKGAVVQAIRSLPYKGGNTLTGLALSYILQNSFTAKAGARPGIPKIGILVTDGKSQDGVKGPARSLKDAGVELFAIGVKEADEAELKEIASEPDEMHVHNVADFAAMSSIVGGLTKTVCARISEQEREIVAAASIADAGPQAPRDLVTSEITTTSFRVSWTRAPGRVLMYRVVFYPTKGGQPDEVVVDGSANSAVLQNLLTASEYQVAVFAVYASAASEALRGSESTLDLPPIRDLRIFDVTHSSMRVAWEASPGATGYLLLYSANAGGEEGDAKEEKVGAGFTEIELSRLTPSTEYTVTLYAMYGEEASDPLTGQETTLARGAAPATPKIPTGGLAAPSNLHVSEESYDRFRLSWEVPEDSSVLGFRVVYRPSAGGEEKPLLVGAGVSSVLLQGLRAGTEYSAHVHATYSAGESVGLTGLARTRHLGINHLFVFDVRATGFCVEWQPQRDATAYRVVLQEVLGGPQQDVTLSSSVNTHCYYELLPGTEYRVSVHAQVREAEGPAVNVTQRTRSVVTEAPYTTPIGAPPTTAPQPREECRSARADLVFLVDGSWSIGDDNFHKVMRFLGSLAGALENIGPHGTQVAMAQFSDDARTEFNLNVHRSRESLLDGIRNVRYKGGNTKTGRAMKHARTEMFVSESGMRRGVPKLLVVITDGRSQDEVTRVAKDVQHEGYSVFSIGIADADVAELTNIASRPSERHRFFVDSFDDFRKIENELIGFMCEAASATCPPVYLNGYSVAGFKMMEAFGLVDKLYSSLSGVSMEPGSFNAFPAFRLHKDAMLSQATRELHPEGLPQEYTVSFMLRILPDTSTEPFSVWQVLDKDSSSQAGVQLDVGGRTLTYFTVDEEGKPQFISFDGPDVQRIFFGSFHKVHVAVAKQSVRLFVDCTLIAEKQSRVPGNVSLDGSEVLGRLARSTPSAPKSATFQLQMFEIVCGTTWPAKDKCCELPALRDEATCPTLPLACSCAQDSKGPPGPPGPPGGTGPKGPRGENGGIGPQGATGPRGEQGPPGSQGQPGPQGPNGISMEGEPGRPGEKGDQGPAGHAGPMGPSGPPGQQGREGLQGPRGPPGKEGGPGLPGQAGPMGTSGNPGPPGPSGKPGFNGEGGLQGPAGTKGEKGERGDAQGQNVVRMLARQVCEQMINSHISRFNSIINQIPSNNHHHVRALPGPKGEAGRPGPPGPPGEPGPLGRPGFPGSPGMPGRGGERGLTGEKGERGSTGIGSSGLPGPQGSPGSPGEGRQGSPGPEGMRGPPGPPGSFGSPGLRGSPGPNGYCDASMCGGYNIGGDHNSEGGGARQQPAAPPPRPGGSPGEEGGDEGGEEDTEEEGQYGDYAGPYGHHEGAYGDAADGAAGLDEEEQVPSPGMTRWMARFRRSPR</sequence>
<dbReference type="InterPro" id="IPR048287">
    <property type="entry name" value="TSPN-like_N"/>
</dbReference>
<feature type="domain" description="VWFA" evidence="13">
    <location>
        <begin position="151"/>
        <end position="334"/>
    </location>
</feature>
<feature type="region of interest" description="Disordered" evidence="11">
    <location>
        <begin position="1037"/>
        <end position="1058"/>
    </location>
</feature>
<dbReference type="Gene3D" id="3.40.50.410">
    <property type="entry name" value="von Willebrand factor, type A domain"/>
    <property type="match status" value="3"/>
</dbReference>
<feature type="domain" description="Fibronectin type-III" evidence="14">
    <location>
        <begin position="861"/>
        <end position="951"/>
    </location>
</feature>
<name>A0AAJ7T0E2_PETMA</name>
<dbReference type="SMART" id="SM00060">
    <property type="entry name" value="FN3"/>
    <property type="match status" value="12"/>
</dbReference>
<feature type="compositionally biased region" description="Acidic residues" evidence="11">
    <location>
        <begin position="492"/>
        <end position="503"/>
    </location>
</feature>
<evidence type="ECO:0000256" key="9">
    <source>
        <dbReference type="ARBA" id="ARBA00023278"/>
    </source>
</evidence>
<feature type="compositionally biased region" description="Pro residues" evidence="11">
    <location>
        <begin position="2100"/>
        <end position="2109"/>
    </location>
</feature>
<feature type="compositionally biased region" description="Acidic residues" evidence="11">
    <location>
        <begin position="2439"/>
        <end position="2454"/>
    </location>
</feature>
<feature type="domain" description="Fibronectin type-III" evidence="14">
    <location>
        <begin position="30"/>
        <end position="121"/>
    </location>
</feature>
<evidence type="ECO:0000256" key="8">
    <source>
        <dbReference type="ARBA" id="ARBA00023180"/>
    </source>
</evidence>
<dbReference type="PANTHER" id="PTHR24020:SF15">
    <property type="entry name" value="COLLAGEN ALPHA-1(XIV) CHAIN"/>
    <property type="match status" value="1"/>
</dbReference>
<dbReference type="Gene3D" id="2.60.40.10">
    <property type="entry name" value="Immunoglobulins"/>
    <property type="match status" value="12"/>
</dbReference>
<dbReference type="Pfam" id="PF01391">
    <property type="entry name" value="Collagen"/>
    <property type="match status" value="2"/>
</dbReference>
<dbReference type="CDD" id="cd01472">
    <property type="entry name" value="vWA_collagen"/>
    <property type="match status" value="1"/>
</dbReference>
<feature type="domain" description="Fibronectin type-III" evidence="14">
    <location>
        <begin position="453"/>
        <end position="563"/>
    </location>
</feature>
<dbReference type="PROSITE" id="PS50853">
    <property type="entry name" value="FN3"/>
    <property type="match status" value="10"/>
</dbReference>
<evidence type="ECO:0000256" key="3">
    <source>
        <dbReference type="ARBA" id="ARBA00022530"/>
    </source>
</evidence>
<feature type="domain" description="Fibronectin type-III" evidence="14">
    <location>
        <begin position="657"/>
        <end position="768"/>
    </location>
</feature>
<dbReference type="FunFam" id="2.60.40.10:FF:000480">
    <property type="entry name" value="Collagen, type XII, alpha 1"/>
    <property type="match status" value="1"/>
</dbReference>
<dbReference type="InterPro" id="IPR003961">
    <property type="entry name" value="FN3_dom"/>
</dbReference>
<dbReference type="InterPro" id="IPR013783">
    <property type="entry name" value="Ig-like_fold"/>
</dbReference>
<evidence type="ECO:0000313" key="17">
    <source>
        <dbReference type="RefSeq" id="XP_032808979.1"/>
    </source>
</evidence>
<dbReference type="RefSeq" id="XP_032808978.1">
    <property type="nucleotide sequence ID" value="XM_032953087.1"/>
</dbReference>
<evidence type="ECO:0000256" key="2">
    <source>
        <dbReference type="ARBA" id="ARBA00022525"/>
    </source>
</evidence>
<keyword evidence="2" id="KW-0964">Secreted</keyword>
<dbReference type="InterPro" id="IPR013320">
    <property type="entry name" value="ConA-like_dom_sf"/>
</dbReference>
<evidence type="ECO:0000259" key="14">
    <source>
        <dbReference type="PROSITE" id="PS50853"/>
    </source>
</evidence>
<feature type="chain" id="PRO_5044709288" evidence="12">
    <location>
        <begin position="26"/>
        <end position="2502"/>
    </location>
</feature>
<feature type="compositionally biased region" description="Low complexity" evidence="11">
    <location>
        <begin position="2207"/>
        <end position="2216"/>
    </location>
</feature>
<keyword evidence="4 12" id="KW-0732">Signal</keyword>
<dbReference type="InterPro" id="IPR002035">
    <property type="entry name" value="VWF_A"/>
</dbReference>
<evidence type="ECO:0000256" key="6">
    <source>
        <dbReference type="ARBA" id="ARBA00022889"/>
    </source>
</evidence>
<organism evidence="15 16">
    <name type="scientific">Petromyzon marinus</name>
    <name type="common">Sea lamprey</name>
    <dbReference type="NCBI Taxonomy" id="7757"/>
    <lineage>
        <taxon>Eukaryota</taxon>
        <taxon>Metazoa</taxon>
        <taxon>Chordata</taxon>
        <taxon>Craniata</taxon>
        <taxon>Vertebrata</taxon>
        <taxon>Cyclostomata</taxon>
        <taxon>Hyperoartia</taxon>
        <taxon>Petromyzontiformes</taxon>
        <taxon>Petromyzontidae</taxon>
        <taxon>Petromyzon</taxon>
    </lineage>
</organism>
<dbReference type="InterPro" id="IPR036465">
    <property type="entry name" value="vWFA_dom_sf"/>
</dbReference>
<evidence type="ECO:0000256" key="7">
    <source>
        <dbReference type="ARBA" id="ARBA00023119"/>
    </source>
</evidence>
<dbReference type="Pfam" id="PF00041">
    <property type="entry name" value="fn3"/>
    <property type="match status" value="11"/>
</dbReference>
<keyword evidence="7" id="KW-0176">Collagen</keyword>
<reference evidence="16 17" key="1">
    <citation type="submission" date="2025-04" db="UniProtKB">
        <authorList>
            <consortium name="RefSeq"/>
        </authorList>
    </citation>
    <scope>IDENTIFICATION</scope>
    <source>
        <tissue evidence="16 17">Sperm</tissue>
    </source>
</reference>
<gene>
    <name evidence="16 17" type="primary">LOC116941729</name>
</gene>
<feature type="compositionally biased region" description="Low complexity" evidence="11">
    <location>
        <begin position="2130"/>
        <end position="2143"/>
    </location>
</feature>
<dbReference type="CDD" id="cd01482">
    <property type="entry name" value="vWA_collagen_alphaI-XII-like"/>
    <property type="match status" value="2"/>
</dbReference>
<keyword evidence="8" id="KW-0325">Glycoprotein</keyword>
<accession>A0AAJ7T0E2</accession>
<dbReference type="PROSITE" id="PS50234">
    <property type="entry name" value="VWFA"/>
    <property type="match status" value="3"/>
</dbReference>
<evidence type="ECO:0000256" key="1">
    <source>
        <dbReference type="ARBA" id="ARBA00004498"/>
    </source>
</evidence>
<feature type="domain" description="VWFA" evidence="13">
    <location>
        <begin position="1672"/>
        <end position="1845"/>
    </location>
</feature>
<evidence type="ECO:0000313" key="16">
    <source>
        <dbReference type="RefSeq" id="XP_032808978.1"/>
    </source>
</evidence>
<dbReference type="FunFam" id="2.60.40.10:FF:000234">
    <property type="entry name" value="Collagen, type XII, alpha 1"/>
    <property type="match status" value="1"/>
</dbReference>
<feature type="domain" description="VWFA" evidence="13">
    <location>
        <begin position="1069"/>
        <end position="1241"/>
    </location>
</feature>
<dbReference type="GO" id="GO:0005581">
    <property type="term" value="C:collagen trimer"/>
    <property type="evidence" value="ECO:0007669"/>
    <property type="project" value="UniProtKB-KW"/>
</dbReference>
<dbReference type="InterPro" id="IPR050525">
    <property type="entry name" value="ECM_Assembly_Org"/>
</dbReference>
<feature type="compositionally biased region" description="Low complexity" evidence="11">
    <location>
        <begin position="2469"/>
        <end position="2478"/>
    </location>
</feature>
<feature type="domain" description="Fibronectin type-III" evidence="14">
    <location>
        <begin position="354"/>
        <end position="446"/>
    </location>
</feature>
<evidence type="ECO:0000256" key="11">
    <source>
        <dbReference type="SAM" id="MobiDB-lite"/>
    </source>
</evidence>
<comment type="similarity">
    <text evidence="10">Belongs to the fibril-associated collagens with interrupted helices (FACIT) family.</text>
</comment>
<dbReference type="SUPFAM" id="SSF53300">
    <property type="entry name" value="vWA-like"/>
    <property type="match status" value="3"/>
</dbReference>
<evidence type="ECO:0000256" key="10">
    <source>
        <dbReference type="ARBA" id="ARBA00049648"/>
    </source>
</evidence>
<dbReference type="PANTHER" id="PTHR24020">
    <property type="entry name" value="COLLAGEN ALPHA"/>
    <property type="match status" value="1"/>
</dbReference>
<dbReference type="SUPFAM" id="SSF49899">
    <property type="entry name" value="Concanavalin A-like lectins/glucanases"/>
    <property type="match status" value="1"/>
</dbReference>
<evidence type="ECO:0000259" key="13">
    <source>
        <dbReference type="PROSITE" id="PS50234"/>
    </source>
</evidence>
<keyword evidence="3" id="KW-0272">Extracellular matrix</keyword>
<proteinExistence type="inferred from homology"/>
<dbReference type="FunFam" id="3.40.50.410:FF:000004">
    <property type="entry name" value="collagen alpha-6(VI) chain"/>
    <property type="match status" value="1"/>
</dbReference>
<evidence type="ECO:0000313" key="15">
    <source>
        <dbReference type="Proteomes" id="UP001318040"/>
    </source>
</evidence>
<dbReference type="InterPro" id="IPR008160">
    <property type="entry name" value="Collagen"/>
</dbReference>
<dbReference type="CDD" id="cd00063">
    <property type="entry name" value="FN3"/>
    <property type="match status" value="12"/>
</dbReference>
<feature type="signal peptide" evidence="12">
    <location>
        <begin position="1"/>
        <end position="25"/>
    </location>
</feature>
<feature type="compositionally biased region" description="Gly residues" evidence="11">
    <location>
        <begin position="2227"/>
        <end position="2236"/>
    </location>
</feature>
<feature type="domain" description="Fibronectin type-III" evidence="14">
    <location>
        <begin position="1269"/>
        <end position="1360"/>
    </location>
</feature>
<feature type="compositionally biased region" description="Basic and acidic residues" evidence="11">
    <location>
        <begin position="2156"/>
        <end position="2165"/>
    </location>
</feature>
<feature type="domain" description="Fibronectin type-III" evidence="14">
    <location>
        <begin position="1465"/>
        <end position="1555"/>
    </location>
</feature>
<feature type="region of interest" description="Disordered" evidence="11">
    <location>
        <begin position="2411"/>
        <end position="2502"/>
    </location>
</feature>
<feature type="compositionally biased region" description="Low complexity" evidence="11">
    <location>
        <begin position="2384"/>
        <end position="2395"/>
    </location>
</feature>
<feature type="domain" description="Fibronectin type-III" evidence="14">
    <location>
        <begin position="1361"/>
        <end position="1450"/>
    </location>
</feature>
<evidence type="ECO:0000256" key="5">
    <source>
        <dbReference type="ARBA" id="ARBA00022737"/>
    </source>
</evidence>
<feature type="compositionally biased region" description="Gly residues" evidence="11">
    <location>
        <begin position="2197"/>
        <end position="2206"/>
    </location>
</feature>
<dbReference type="Proteomes" id="UP001318040">
    <property type="component" value="Chromosome 12"/>
</dbReference>
<dbReference type="GO" id="GO:0007155">
    <property type="term" value="P:cell adhesion"/>
    <property type="evidence" value="ECO:0007669"/>
    <property type="project" value="UniProtKB-KW"/>
</dbReference>
<feature type="region of interest" description="Disordered" evidence="11">
    <location>
        <begin position="2095"/>
        <end position="2250"/>
    </location>
</feature>
<dbReference type="SUPFAM" id="SSF49265">
    <property type="entry name" value="Fibronectin type III"/>
    <property type="match status" value="8"/>
</dbReference>
<feature type="domain" description="Fibronectin type-III" evidence="14">
    <location>
        <begin position="955"/>
        <end position="1048"/>
    </location>
</feature>
<feature type="compositionally biased region" description="Pro residues" evidence="11">
    <location>
        <begin position="2303"/>
        <end position="2312"/>
    </location>
</feature>
<dbReference type="RefSeq" id="XP_032808979.1">
    <property type="nucleotide sequence ID" value="XM_032953088.1"/>
</dbReference>
<feature type="region of interest" description="Disordered" evidence="11">
    <location>
        <begin position="431"/>
        <end position="456"/>
    </location>
</feature>
<dbReference type="SMART" id="SM00327">
    <property type="entry name" value="VWA"/>
    <property type="match status" value="3"/>
</dbReference>
<protein>
    <submittedName>
        <fullName evidence="16 17">Collagen alpha-1(XIV) chain-like isoform X3</fullName>
    </submittedName>
</protein>
<evidence type="ECO:0000256" key="12">
    <source>
        <dbReference type="SAM" id="SignalP"/>
    </source>
</evidence>
<dbReference type="Gene3D" id="2.60.120.200">
    <property type="match status" value="1"/>
</dbReference>
<feature type="domain" description="Fibronectin type-III" evidence="14">
    <location>
        <begin position="770"/>
        <end position="859"/>
    </location>
</feature>
<dbReference type="PRINTS" id="PR00453">
    <property type="entry name" value="VWFADOMAIN"/>
</dbReference>